<name>A0A8H7BJ08_9FUNG</name>
<evidence type="ECO:0000256" key="7">
    <source>
        <dbReference type="SAM" id="MobiDB-lite"/>
    </source>
</evidence>
<evidence type="ECO:0000313" key="9">
    <source>
        <dbReference type="EMBL" id="KAF7724955.1"/>
    </source>
</evidence>
<evidence type="ECO:0000256" key="1">
    <source>
        <dbReference type="ARBA" id="ARBA00004123"/>
    </source>
</evidence>
<feature type="region of interest" description="Disordered" evidence="7">
    <location>
        <begin position="14"/>
        <end position="33"/>
    </location>
</feature>
<dbReference type="GO" id="GO:0000122">
    <property type="term" value="P:negative regulation of transcription by RNA polymerase II"/>
    <property type="evidence" value="ECO:0007669"/>
    <property type="project" value="TreeGrafter"/>
</dbReference>
<dbReference type="InterPro" id="IPR000679">
    <property type="entry name" value="Znf_GATA"/>
</dbReference>
<gene>
    <name evidence="9" type="ORF">EC973_000536</name>
</gene>
<dbReference type="PANTHER" id="PTHR10071:SF281">
    <property type="entry name" value="BOX A-BINDING FACTOR-RELATED"/>
    <property type="match status" value="1"/>
</dbReference>
<dbReference type="GO" id="GO:0005634">
    <property type="term" value="C:nucleus"/>
    <property type="evidence" value="ECO:0007669"/>
    <property type="project" value="UniProtKB-SubCell"/>
</dbReference>
<dbReference type="Pfam" id="PF00320">
    <property type="entry name" value="GATA"/>
    <property type="match status" value="1"/>
</dbReference>
<dbReference type="OrthoDB" id="515401at2759"/>
<dbReference type="InterPro" id="IPR039355">
    <property type="entry name" value="Transcription_factor_GATA"/>
</dbReference>
<evidence type="ECO:0000313" key="10">
    <source>
        <dbReference type="Proteomes" id="UP000605846"/>
    </source>
</evidence>
<evidence type="ECO:0000256" key="4">
    <source>
        <dbReference type="ARBA" id="ARBA00022833"/>
    </source>
</evidence>
<feature type="compositionally biased region" description="Basic and acidic residues" evidence="7">
    <location>
        <begin position="263"/>
        <end position="283"/>
    </location>
</feature>
<sequence length="553" mass="61254">MENLTWRMMAQKLKSDANHREKAERMDVEESSSTVILVSPDLNHFPSEPSRRATGSARMSKQNKDCMPTLRSNDHSPRLLTSDNSIIMPTYDHNMDHSSVQDEIYAQSSSPSGIAQFPVVFADQNIDVENHSLCQAHSTKPSNDEYSHSSALSSQSFYVSSSHPLLTLSSPTQQSADSFTLDEWLSAYYNSNPTSSTNISHSVCDESHSQLRPRQWSDPQSLPYPNSIPSPLSNFSSSGSSDRGQRSPSIPIGQPPGQIPEASPHEDRERTAVHERNSPDVEPKSSLSTKKAMITHLQNQCSNCATTTTPLWRRSPQGEPLCNACGLFYKLHGVGRPLKLKTDVIKKRNRSNHSELGNAHGPKHRIKRTSFSMINESGSTEPIPTTTFLDQNDRRKTSSHTVHIAPYPSTQPSSPLPSTSPMQSSEVRNRRRRPRSYSLAVDTRPLAGNRSPPIASAPLHVPVCHAPPIAPEPQPQPQAMTNAVLYSILESIGIHLGSLPEELLRTIASAAYFHAVNKRNQSPENTGIDTLLQHVLQSPPSPDHEHHQQPRRQ</sequence>
<dbReference type="GO" id="GO:0000978">
    <property type="term" value="F:RNA polymerase II cis-regulatory region sequence-specific DNA binding"/>
    <property type="evidence" value="ECO:0007669"/>
    <property type="project" value="TreeGrafter"/>
</dbReference>
<feature type="region of interest" description="Disordered" evidence="7">
    <location>
        <begin position="195"/>
        <end position="288"/>
    </location>
</feature>
<keyword evidence="10" id="KW-1185">Reference proteome</keyword>
<feature type="compositionally biased region" description="Basic and acidic residues" evidence="7">
    <location>
        <begin position="14"/>
        <end position="28"/>
    </location>
</feature>
<dbReference type="CDD" id="cd00202">
    <property type="entry name" value="ZnF_GATA"/>
    <property type="match status" value="1"/>
</dbReference>
<feature type="region of interest" description="Disordered" evidence="7">
    <location>
        <begin position="375"/>
        <end position="450"/>
    </location>
</feature>
<feature type="compositionally biased region" description="Polar residues" evidence="7">
    <location>
        <begin position="375"/>
        <end position="390"/>
    </location>
</feature>
<keyword evidence="5" id="KW-0539">Nucleus</keyword>
<keyword evidence="3 6" id="KW-0863">Zinc-finger</keyword>
<dbReference type="Gene3D" id="3.30.50.10">
    <property type="entry name" value="Erythroid Transcription Factor GATA-1, subunit A"/>
    <property type="match status" value="1"/>
</dbReference>
<dbReference type="PROSITE" id="PS00344">
    <property type="entry name" value="GATA_ZN_FINGER_1"/>
    <property type="match status" value="1"/>
</dbReference>
<dbReference type="SUPFAM" id="SSF57716">
    <property type="entry name" value="Glucocorticoid receptor-like (DNA-binding domain)"/>
    <property type="match status" value="1"/>
</dbReference>
<proteinExistence type="predicted"/>
<keyword evidence="2" id="KW-0479">Metal-binding</keyword>
<dbReference type="Proteomes" id="UP000605846">
    <property type="component" value="Unassembled WGS sequence"/>
</dbReference>
<dbReference type="AlphaFoldDB" id="A0A8H7BJ08"/>
<evidence type="ECO:0000259" key="8">
    <source>
        <dbReference type="PROSITE" id="PS50114"/>
    </source>
</evidence>
<dbReference type="GO" id="GO:0000981">
    <property type="term" value="F:DNA-binding transcription factor activity, RNA polymerase II-specific"/>
    <property type="evidence" value="ECO:0007669"/>
    <property type="project" value="TreeGrafter"/>
</dbReference>
<dbReference type="PRINTS" id="PR00619">
    <property type="entry name" value="GATAZNFINGER"/>
</dbReference>
<evidence type="ECO:0000256" key="2">
    <source>
        <dbReference type="ARBA" id="ARBA00022723"/>
    </source>
</evidence>
<feature type="region of interest" description="Disordered" evidence="7">
    <location>
        <begin position="40"/>
        <end position="80"/>
    </location>
</feature>
<evidence type="ECO:0000256" key="5">
    <source>
        <dbReference type="ARBA" id="ARBA00023242"/>
    </source>
</evidence>
<dbReference type="GO" id="GO:0045944">
    <property type="term" value="P:positive regulation of transcription by RNA polymerase II"/>
    <property type="evidence" value="ECO:0007669"/>
    <property type="project" value="TreeGrafter"/>
</dbReference>
<dbReference type="SMART" id="SM00401">
    <property type="entry name" value="ZnF_GATA"/>
    <property type="match status" value="1"/>
</dbReference>
<feature type="domain" description="GATA-type" evidence="8">
    <location>
        <begin position="295"/>
        <end position="348"/>
    </location>
</feature>
<organism evidence="9 10">
    <name type="scientific">Apophysomyces ossiformis</name>
    <dbReference type="NCBI Taxonomy" id="679940"/>
    <lineage>
        <taxon>Eukaryota</taxon>
        <taxon>Fungi</taxon>
        <taxon>Fungi incertae sedis</taxon>
        <taxon>Mucoromycota</taxon>
        <taxon>Mucoromycotina</taxon>
        <taxon>Mucoromycetes</taxon>
        <taxon>Mucorales</taxon>
        <taxon>Mucorineae</taxon>
        <taxon>Mucoraceae</taxon>
        <taxon>Apophysomyces</taxon>
    </lineage>
</organism>
<reference evidence="9" key="1">
    <citation type="submission" date="2020-01" db="EMBL/GenBank/DDBJ databases">
        <title>Genome Sequencing of Three Apophysomyces-Like Fungal Strains Confirms a Novel Fungal Genus in the Mucoromycota with divergent Burkholderia-like Endosymbiotic Bacteria.</title>
        <authorList>
            <person name="Stajich J.E."/>
            <person name="Macias A.M."/>
            <person name="Carter-House D."/>
            <person name="Lovett B."/>
            <person name="Kasson L.R."/>
            <person name="Berry K."/>
            <person name="Grigoriev I."/>
            <person name="Chang Y."/>
            <person name="Spatafora J."/>
            <person name="Kasson M.T."/>
        </authorList>
    </citation>
    <scope>NUCLEOTIDE SEQUENCE</scope>
    <source>
        <strain evidence="9">NRRL A-21654</strain>
    </source>
</reference>
<comment type="caution">
    <text evidence="9">The sequence shown here is derived from an EMBL/GenBank/DDBJ whole genome shotgun (WGS) entry which is preliminary data.</text>
</comment>
<accession>A0A8H7BJ08</accession>
<feature type="compositionally biased region" description="Low complexity" evidence="7">
    <location>
        <begin position="406"/>
        <end position="425"/>
    </location>
</feature>
<dbReference type="EMBL" id="JABAYA010000107">
    <property type="protein sequence ID" value="KAF7724955.1"/>
    <property type="molecule type" value="Genomic_DNA"/>
</dbReference>
<comment type="subcellular location">
    <subcellularLocation>
        <location evidence="1">Nucleus</location>
    </subcellularLocation>
</comment>
<evidence type="ECO:0000256" key="3">
    <source>
        <dbReference type="ARBA" id="ARBA00022771"/>
    </source>
</evidence>
<evidence type="ECO:0000256" key="6">
    <source>
        <dbReference type="PROSITE-ProRule" id="PRU00094"/>
    </source>
</evidence>
<dbReference type="GO" id="GO:0008270">
    <property type="term" value="F:zinc ion binding"/>
    <property type="evidence" value="ECO:0007669"/>
    <property type="project" value="UniProtKB-KW"/>
</dbReference>
<keyword evidence="4" id="KW-0862">Zinc</keyword>
<dbReference type="FunFam" id="3.30.50.10:FF:000007">
    <property type="entry name" value="Nitrogen regulatory AreA, N-terminal"/>
    <property type="match status" value="1"/>
</dbReference>
<protein>
    <recommendedName>
        <fullName evidence="8">GATA-type domain-containing protein</fullName>
    </recommendedName>
</protein>
<dbReference type="PANTHER" id="PTHR10071">
    <property type="entry name" value="TRANSCRIPTION FACTOR GATA FAMILY MEMBER"/>
    <property type="match status" value="1"/>
</dbReference>
<dbReference type="InterPro" id="IPR013088">
    <property type="entry name" value="Znf_NHR/GATA"/>
</dbReference>
<dbReference type="PROSITE" id="PS50114">
    <property type="entry name" value="GATA_ZN_FINGER_2"/>
    <property type="match status" value="1"/>
</dbReference>
<feature type="compositionally biased region" description="Low complexity" evidence="7">
    <location>
        <begin position="225"/>
        <end position="252"/>
    </location>
</feature>